<feature type="compositionally biased region" description="Basic and acidic residues" evidence="1">
    <location>
        <begin position="90"/>
        <end position="128"/>
    </location>
</feature>
<proteinExistence type="predicted"/>
<sequence>MGLTAQHTVGDVVTLLVLTASSRRGPRGPYPRHREWLYELFVLTTSLAASIAERLVCKLLVGNKTNLVDQKVVNAEVVAKPGEETTESVRGVRREGGNDRERERRRAWGGRSRENNESEMERERERRVSGVVKGSRWKRRRGRRFSNEGEDE</sequence>
<reference evidence="2 3" key="1">
    <citation type="submission" date="2024-01" db="EMBL/GenBank/DDBJ databases">
        <title>Genome assemblies of Stephania.</title>
        <authorList>
            <person name="Yang L."/>
        </authorList>
    </citation>
    <scope>NUCLEOTIDE SEQUENCE [LARGE SCALE GENOMIC DNA]</scope>
    <source>
        <strain evidence="2">QJT</strain>
        <tissue evidence="2">Leaf</tissue>
    </source>
</reference>
<evidence type="ECO:0000313" key="2">
    <source>
        <dbReference type="EMBL" id="KAK9123723.1"/>
    </source>
</evidence>
<evidence type="ECO:0000256" key="1">
    <source>
        <dbReference type="SAM" id="MobiDB-lite"/>
    </source>
</evidence>
<dbReference type="AlphaFoldDB" id="A0AAP0IZH6"/>
<gene>
    <name evidence="2" type="ORF">Sjap_013325</name>
</gene>
<evidence type="ECO:0000313" key="3">
    <source>
        <dbReference type="Proteomes" id="UP001417504"/>
    </source>
</evidence>
<name>A0AAP0IZH6_9MAGN</name>
<feature type="region of interest" description="Disordered" evidence="1">
    <location>
        <begin position="81"/>
        <end position="152"/>
    </location>
</feature>
<protein>
    <submittedName>
        <fullName evidence="2">Uncharacterized protein</fullName>
    </submittedName>
</protein>
<feature type="compositionally biased region" description="Basic residues" evidence="1">
    <location>
        <begin position="135"/>
        <end position="144"/>
    </location>
</feature>
<organism evidence="2 3">
    <name type="scientific">Stephania japonica</name>
    <dbReference type="NCBI Taxonomy" id="461633"/>
    <lineage>
        <taxon>Eukaryota</taxon>
        <taxon>Viridiplantae</taxon>
        <taxon>Streptophyta</taxon>
        <taxon>Embryophyta</taxon>
        <taxon>Tracheophyta</taxon>
        <taxon>Spermatophyta</taxon>
        <taxon>Magnoliopsida</taxon>
        <taxon>Ranunculales</taxon>
        <taxon>Menispermaceae</taxon>
        <taxon>Menispermoideae</taxon>
        <taxon>Cissampelideae</taxon>
        <taxon>Stephania</taxon>
    </lineage>
</organism>
<accession>A0AAP0IZH6</accession>
<keyword evidence="3" id="KW-1185">Reference proteome</keyword>
<comment type="caution">
    <text evidence="2">The sequence shown here is derived from an EMBL/GenBank/DDBJ whole genome shotgun (WGS) entry which is preliminary data.</text>
</comment>
<dbReference type="EMBL" id="JBBNAE010000005">
    <property type="protein sequence ID" value="KAK9123723.1"/>
    <property type="molecule type" value="Genomic_DNA"/>
</dbReference>
<dbReference type="Proteomes" id="UP001417504">
    <property type="component" value="Unassembled WGS sequence"/>
</dbReference>